<dbReference type="PROSITE" id="PS50931">
    <property type="entry name" value="HTH_LYSR"/>
    <property type="match status" value="1"/>
</dbReference>
<keyword evidence="7" id="KW-1185">Reference proteome</keyword>
<dbReference type="Gene3D" id="1.10.10.10">
    <property type="entry name" value="Winged helix-like DNA-binding domain superfamily/Winged helix DNA-binding domain"/>
    <property type="match status" value="1"/>
</dbReference>
<dbReference type="FunFam" id="1.10.10.10:FF:000001">
    <property type="entry name" value="LysR family transcriptional regulator"/>
    <property type="match status" value="1"/>
</dbReference>
<evidence type="ECO:0000313" key="6">
    <source>
        <dbReference type="EMBL" id="TCK09334.1"/>
    </source>
</evidence>
<dbReference type="Proteomes" id="UP000294546">
    <property type="component" value="Unassembled WGS sequence"/>
</dbReference>
<dbReference type="InterPro" id="IPR036390">
    <property type="entry name" value="WH_DNA-bd_sf"/>
</dbReference>
<evidence type="ECO:0000256" key="4">
    <source>
        <dbReference type="ARBA" id="ARBA00023163"/>
    </source>
</evidence>
<dbReference type="AlphaFoldDB" id="A0A4R1GLH7"/>
<evidence type="ECO:0000256" key="2">
    <source>
        <dbReference type="ARBA" id="ARBA00023015"/>
    </source>
</evidence>
<dbReference type="GO" id="GO:0006351">
    <property type="term" value="P:DNA-templated transcription"/>
    <property type="evidence" value="ECO:0007669"/>
    <property type="project" value="TreeGrafter"/>
</dbReference>
<dbReference type="Gene3D" id="3.40.190.290">
    <property type="match status" value="1"/>
</dbReference>
<evidence type="ECO:0000259" key="5">
    <source>
        <dbReference type="PROSITE" id="PS50931"/>
    </source>
</evidence>
<evidence type="ECO:0000256" key="3">
    <source>
        <dbReference type="ARBA" id="ARBA00023125"/>
    </source>
</evidence>
<evidence type="ECO:0000313" key="7">
    <source>
        <dbReference type="Proteomes" id="UP000294546"/>
    </source>
</evidence>
<sequence>MVSNLNDIELFIKVAESGSYSRACDYFDIPKATLSRRIKALEEALGVRLINRNTRKFSLTEAGRFLHLQSKPMLEGLENIERAVSGFQDIPSGNLRVTMPVEIGTRILNDIICRFSQRYPLICLDINLSNDLIDIVEEGFDVAIRGGALKDSNLVSKKVMSTKLHLCCTPDYLKKHGTPAHPEELMGHVLIVYPTPSALPLRLSRGNESVALQGQVKLKTNSLDLVLKASLSDLGIGLLPSSVVSEDVKAGRLVTLFEDWKAFDIGLYALYPDRQKPKKVDLFLNFITQELAEVQKSFI</sequence>
<keyword evidence="2" id="KW-0805">Transcription regulation</keyword>
<organism evidence="6 7">
    <name type="scientific">Marinobacterium mangrovicola</name>
    <dbReference type="NCBI Taxonomy" id="1476959"/>
    <lineage>
        <taxon>Bacteria</taxon>
        <taxon>Pseudomonadati</taxon>
        <taxon>Pseudomonadota</taxon>
        <taxon>Gammaproteobacteria</taxon>
        <taxon>Oceanospirillales</taxon>
        <taxon>Oceanospirillaceae</taxon>
        <taxon>Marinobacterium</taxon>
    </lineage>
</organism>
<dbReference type="SUPFAM" id="SSF53850">
    <property type="entry name" value="Periplasmic binding protein-like II"/>
    <property type="match status" value="1"/>
</dbReference>
<dbReference type="EMBL" id="SMFU01000007">
    <property type="protein sequence ID" value="TCK09334.1"/>
    <property type="molecule type" value="Genomic_DNA"/>
</dbReference>
<dbReference type="InterPro" id="IPR005119">
    <property type="entry name" value="LysR_subst-bd"/>
</dbReference>
<proteinExistence type="inferred from homology"/>
<protein>
    <submittedName>
        <fullName evidence="6">LysR family transcriptional regulator</fullName>
    </submittedName>
</protein>
<keyword evidence="3" id="KW-0238">DNA-binding</keyword>
<comment type="caution">
    <text evidence="6">The sequence shown here is derived from an EMBL/GenBank/DDBJ whole genome shotgun (WGS) entry which is preliminary data.</text>
</comment>
<name>A0A4R1GLH7_9GAMM</name>
<dbReference type="InterPro" id="IPR036388">
    <property type="entry name" value="WH-like_DNA-bd_sf"/>
</dbReference>
<dbReference type="InterPro" id="IPR000847">
    <property type="entry name" value="LysR_HTH_N"/>
</dbReference>
<keyword evidence="4" id="KW-0804">Transcription</keyword>
<dbReference type="CDD" id="cd08422">
    <property type="entry name" value="PBP2_CrgA_like"/>
    <property type="match status" value="1"/>
</dbReference>
<dbReference type="GO" id="GO:0003700">
    <property type="term" value="F:DNA-binding transcription factor activity"/>
    <property type="evidence" value="ECO:0007669"/>
    <property type="project" value="InterPro"/>
</dbReference>
<accession>A0A4R1GLH7</accession>
<dbReference type="Pfam" id="PF03466">
    <property type="entry name" value="LysR_substrate"/>
    <property type="match status" value="1"/>
</dbReference>
<comment type="similarity">
    <text evidence="1">Belongs to the LysR transcriptional regulatory family.</text>
</comment>
<evidence type="ECO:0000256" key="1">
    <source>
        <dbReference type="ARBA" id="ARBA00009437"/>
    </source>
</evidence>
<gene>
    <name evidence="6" type="ORF">CLV83_1440</name>
</gene>
<dbReference type="PANTHER" id="PTHR30537:SF5">
    <property type="entry name" value="HTH-TYPE TRANSCRIPTIONAL ACTIVATOR TTDR-RELATED"/>
    <property type="match status" value="1"/>
</dbReference>
<dbReference type="GO" id="GO:0043565">
    <property type="term" value="F:sequence-specific DNA binding"/>
    <property type="evidence" value="ECO:0007669"/>
    <property type="project" value="TreeGrafter"/>
</dbReference>
<dbReference type="SUPFAM" id="SSF46785">
    <property type="entry name" value="Winged helix' DNA-binding domain"/>
    <property type="match status" value="1"/>
</dbReference>
<dbReference type="InterPro" id="IPR058163">
    <property type="entry name" value="LysR-type_TF_proteobact-type"/>
</dbReference>
<dbReference type="PANTHER" id="PTHR30537">
    <property type="entry name" value="HTH-TYPE TRANSCRIPTIONAL REGULATOR"/>
    <property type="match status" value="1"/>
</dbReference>
<reference evidence="6 7" key="1">
    <citation type="submission" date="2019-03" db="EMBL/GenBank/DDBJ databases">
        <title>Genomic Encyclopedia of Archaeal and Bacterial Type Strains, Phase II (KMG-II): from individual species to whole genera.</title>
        <authorList>
            <person name="Goeker M."/>
        </authorList>
    </citation>
    <scope>NUCLEOTIDE SEQUENCE [LARGE SCALE GENOMIC DNA]</scope>
    <source>
        <strain evidence="6 7">DSM 27697</strain>
    </source>
</reference>
<feature type="domain" description="HTH lysR-type" evidence="5">
    <location>
        <begin position="1"/>
        <end position="60"/>
    </location>
</feature>
<dbReference type="Pfam" id="PF00126">
    <property type="entry name" value="HTH_1"/>
    <property type="match status" value="1"/>
</dbReference>